<feature type="domain" description="Tudor" evidence="1">
    <location>
        <begin position="512"/>
        <end position="569"/>
    </location>
</feature>
<feature type="domain" description="Tudor" evidence="1">
    <location>
        <begin position="732"/>
        <end position="792"/>
    </location>
</feature>
<dbReference type="InterPro" id="IPR002999">
    <property type="entry name" value="Tudor"/>
</dbReference>
<dbReference type="Pfam" id="PF00567">
    <property type="entry name" value="TUDOR"/>
    <property type="match status" value="2"/>
</dbReference>
<evidence type="ECO:0000313" key="2">
    <source>
        <dbReference type="Proteomes" id="UP000887566"/>
    </source>
</evidence>
<keyword evidence="2" id="KW-1185">Reference proteome</keyword>
<dbReference type="CDD" id="cd20379">
    <property type="entry name" value="Tudor_dTUD-like"/>
    <property type="match status" value="1"/>
</dbReference>
<dbReference type="PANTHER" id="PTHR22948:SF29">
    <property type="entry name" value="FI02030P-RELATED"/>
    <property type="match status" value="1"/>
</dbReference>
<accession>A0A914W8N4</accession>
<dbReference type="PANTHER" id="PTHR22948">
    <property type="entry name" value="TUDOR DOMAIN CONTAINING PROTEIN"/>
    <property type="match status" value="1"/>
</dbReference>
<dbReference type="WBParaSite" id="PSAMB.scaffold3331size18730.g21228.t1">
    <property type="protein sequence ID" value="PSAMB.scaffold3331size18730.g21228.t1"/>
    <property type="gene ID" value="PSAMB.scaffold3331size18730.g21228"/>
</dbReference>
<dbReference type="PROSITE" id="PS50304">
    <property type="entry name" value="TUDOR"/>
    <property type="match status" value="2"/>
</dbReference>
<evidence type="ECO:0000259" key="1">
    <source>
        <dbReference type="PROSITE" id="PS50304"/>
    </source>
</evidence>
<sequence>MWGTDWRRKNVDENPYVDVGQLLCSVDLATNVNDRREVSAEENISCRKIDARLQFPIASDPLLGWPQNPLLSNRVHAVQVLRAEAPHDLLLQILTDDSRRMIRTLNALYKCNSALLKNVSLADLPLEKQFACVVHLSLNESATYSDGIFPLYCDKDGVVFVRAMVIRRKFWEEQSVQFYAIDFDLAGKVPITAVYYLFDLAPLRIPPTSVQCRLNVNNQPIDAKGFKTFMMSDEFHAIFGPPTATPMESRRCVWLLRRDGVSLDDELIEHNGLQSRDEAVDAASFPVHLITEDFERTTAKLTGRYLYDVICPDFGDNNGADGVYNFELVDLQPMHKGRNVTRFLPNSFLRSRIEGLHSTARSLLSKLPLCYEELSEHLHLTPMISPVSSTMEGDELVYSSRFFLGLSNDKRYDVIAMLTAWEDVGKWSEEHERLIVRENRFDGACDLFYPDAQWPAPLGTRLLASVIICRTTPNVVFLRPADWLRWERVVFNRCQELYQSGQAKPMQLEDLTSGEGMACLALWPKDGNLYRAEIVGMKGGPTVLFVDYGNQAKNVSMADLFIPPPDLLAIPKLVFHVQELDYAPPNNAVAWSALGERTYEEAVGSMTVVEMRKRLPYGIYDGMLYMPTHGDDRVASNVRVMEKLHFEQMCCEKVDVDERRRHIALASDLTFISRWPRTTPPAPESLPTYIRAVTFVTSPHQLYVVAKGSYHDSWLAMETSLSKELLMTHIAPDRVWPGRLVAAPYFGSFYRAVVLSVDKVTGCVDVAYIDWGNRRSVRLNALVELSPALILNQPCNLMRLKLDDVIDDSLATQFNDVTTDKLSEWLTAKVGDEARMNSREELRALCKRRNDLEGVPEFVVGVKCDDCIDCWSEVSGACPKSSSRIRKTGVEVSF</sequence>
<dbReference type="Proteomes" id="UP000887566">
    <property type="component" value="Unplaced"/>
</dbReference>
<evidence type="ECO:0000313" key="3">
    <source>
        <dbReference type="WBParaSite" id="PSAMB.scaffold3331size18730.g21228.t1"/>
    </source>
</evidence>
<reference evidence="3" key="1">
    <citation type="submission" date="2022-11" db="UniProtKB">
        <authorList>
            <consortium name="WormBaseParasite"/>
        </authorList>
    </citation>
    <scope>IDENTIFICATION</scope>
</reference>
<protein>
    <submittedName>
        <fullName evidence="3">Tudor domain-containing protein</fullName>
    </submittedName>
</protein>
<dbReference type="SMART" id="SM00333">
    <property type="entry name" value="TUDOR"/>
    <property type="match status" value="2"/>
</dbReference>
<dbReference type="Gene3D" id="2.30.30.140">
    <property type="match status" value="2"/>
</dbReference>
<name>A0A914W8N4_9BILA</name>
<proteinExistence type="predicted"/>
<dbReference type="AlphaFoldDB" id="A0A914W8N4"/>
<dbReference type="InterPro" id="IPR050621">
    <property type="entry name" value="Tudor_domain_containing"/>
</dbReference>
<organism evidence="2 3">
    <name type="scientific">Plectus sambesii</name>
    <dbReference type="NCBI Taxonomy" id="2011161"/>
    <lineage>
        <taxon>Eukaryota</taxon>
        <taxon>Metazoa</taxon>
        <taxon>Ecdysozoa</taxon>
        <taxon>Nematoda</taxon>
        <taxon>Chromadorea</taxon>
        <taxon>Plectida</taxon>
        <taxon>Plectina</taxon>
        <taxon>Plectoidea</taxon>
        <taxon>Plectidae</taxon>
        <taxon>Plectus</taxon>
    </lineage>
</organism>
<dbReference type="SUPFAM" id="SSF63748">
    <property type="entry name" value="Tudor/PWWP/MBT"/>
    <property type="match status" value="2"/>
</dbReference>